<organism evidence="1 2">
    <name type="scientific">Pyricularia oryzae</name>
    <name type="common">Rice blast fungus</name>
    <name type="synonym">Magnaporthe oryzae</name>
    <dbReference type="NCBI Taxonomy" id="318829"/>
    <lineage>
        <taxon>Eukaryota</taxon>
        <taxon>Fungi</taxon>
        <taxon>Dikarya</taxon>
        <taxon>Ascomycota</taxon>
        <taxon>Pezizomycotina</taxon>
        <taxon>Sordariomycetes</taxon>
        <taxon>Sordariomycetidae</taxon>
        <taxon>Magnaporthales</taxon>
        <taxon>Pyriculariaceae</taxon>
        <taxon>Pyricularia</taxon>
    </lineage>
</organism>
<evidence type="ECO:0000313" key="1">
    <source>
        <dbReference type="EMBL" id="QBZ62400.1"/>
    </source>
</evidence>
<dbReference type="EMBL" id="CP034208">
    <property type="protein sequence ID" value="QBZ62400.1"/>
    <property type="molecule type" value="Genomic_DNA"/>
</dbReference>
<accession>A0A4P7NK57</accession>
<evidence type="ECO:0000313" key="2">
    <source>
        <dbReference type="Proteomes" id="UP000294847"/>
    </source>
</evidence>
<reference evidence="1 2" key="1">
    <citation type="journal article" date="2019" name="Mol. Biol. Evol.">
        <title>Blast fungal genomes show frequent chromosomal changes, gene gains and losses, and effector gene turnover.</title>
        <authorList>
            <person name="Gomez Luciano L.B."/>
            <person name="Jason Tsai I."/>
            <person name="Chuma I."/>
            <person name="Tosa Y."/>
            <person name="Chen Y.H."/>
            <person name="Li J.Y."/>
            <person name="Li M.Y."/>
            <person name="Jade Lu M.Y."/>
            <person name="Nakayashiki H."/>
            <person name="Li W.H."/>
        </authorList>
    </citation>
    <scope>NUCLEOTIDE SEQUENCE [LARGE SCALE GENOMIC DNA]</scope>
    <source>
        <strain evidence="1">MZ5-1-6</strain>
    </source>
</reference>
<dbReference type="VEuPathDB" id="FungiDB:M_BR32_EuGene_00026461"/>
<name>A0A4P7NK57_PYROR</name>
<protein>
    <submittedName>
        <fullName evidence="1">Uncharacterized protein</fullName>
    </submittedName>
</protein>
<dbReference type="AlphaFoldDB" id="A0A4P7NK57"/>
<proteinExistence type="predicted"/>
<sequence length="128" mass="14159">MRFGSIFACTAAVLNLAAPTVADSDPHFCKVSVYYQDENTPRYQSTKKFAVPPAKVRILVGSRMHEVTVDKACKRTGWNGWFGLPRGYTIETEGWRLKGAPEVNEILSLVLQLNEGVLRLSSGIATRS</sequence>
<dbReference type="Proteomes" id="UP000294847">
    <property type="component" value="Chromosome 5"/>
</dbReference>
<gene>
    <name evidence="1" type="ORF">PoMZ_11280</name>
</gene>